<dbReference type="Proteomes" id="UP000708208">
    <property type="component" value="Unassembled WGS sequence"/>
</dbReference>
<reference evidence="2" key="1">
    <citation type="submission" date="2021-06" db="EMBL/GenBank/DDBJ databases">
        <authorList>
            <person name="Hodson N. C."/>
            <person name="Mongue J. A."/>
            <person name="Jaron S. K."/>
        </authorList>
    </citation>
    <scope>NUCLEOTIDE SEQUENCE</scope>
</reference>
<dbReference type="EMBL" id="CAJVCH010545158">
    <property type="protein sequence ID" value="CAG7827871.1"/>
    <property type="molecule type" value="Genomic_DNA"/>
</dbReference>
<organism evidence="2 3">
    <name type="scientific">Allacma fusca</name>
    <dbReference type="NCBI Taxonomy" id="39272"/>
    <lineage>
        <taxon>Eukaryota</taxon>
        <taxon>Metazoa</taxon>
        <taxon>Ecdysozoa</taxon>
        <taxon>Arthropoda</taxon>
        <taxon>Hexapoda</taxon>
        <taxon>Collembola</taxon>
        <taxon>Symphypleona</taxon>
        <taxon>Sminthuridae</taxon>
        <taxon>Allacma</taxon>
    </lineage>
</organism>
<proteinExistence type="predicted"/>
<feature type="region of interest" description="Disordered" evidence="1">
    <location>
        <begin position="1"/>
        <end position="70"/>
    </location>
</feature>
<protein>
    <submittedName>
        <fullName evidence="2">Uncharacterized protein</fullName>
    </submittedName>
</protein>
<gene>
    <name evidence="2" type="ORF">AFUS01_LOCUS37829</name>
</gene>
<sequence length="70" mass="7547">MSTEAGKGFRGDIRHTDSVEGKGSPPGNSVPDMRQLQQQPPPHDMKMLADAASHLARPREQDLTRVPGTG</sequence>
<keyword evidence="3" id="KW-1185">Reference proteome</keyword>
<accession>A0A8J2L8D5</accession>
<dbReference type="AlphaFoldDB" id="A0A8J2L8D5"/>
<feature type="compositionally biased region" description="Basic and acidic residues" evidence="1">
    <location>
        <begin position="7"/>
        <end position="20"/>
    </location>
</feature>
<name>A0A8J2L8D5_9HEXA</name>
<evidence type="ECO:0000313" key="3">
    <source>
        <dbReference type="Proteomes" id="UP000708208"/>
    </source>
</evidence>
<evidence type="ECO:0000256" key="1">
    <source>
        <dbReference type="SAM" id="MobiDB-lite"/>
    </source>
</evidence>
<evidence type="ECO:0000313" key="2">
    <source>
        <dbReference type="EMBL" id="CAG7827871.1"/>
    </source>
</evidence>
<comment type="caution">
    <text evidence="2">The sequence shown here is derived from an EMBL/GenBank/DDBJ whole genome shotgun (WGS) entry which is preliminary data.</text>
</comment>